<evidence type="ECO:0000313" key="2">
    <source>
        <dbReference type="EMBL" id="WNO13901.1"/>
    </source>
</evidence>
<protein>
    <submittedName>
        <fullName evidence="2">Gag protein</fullName>
    </submittedName>
</protein>
<reference evidence="2" key="1">
    <citation type="submission" date="2023-04" db="EMBL/GenBank/DDBJ databases">
        <title>Novel viruses in aedes, anopheles and culex mosquitoes from high pantanal, mato grosso state, Brazil 2019.</title>
        <authorList>
            <person name="Pavon J.A.R."/>
            <person name="Neves N.A.S."/>
            <person name="Pinho J.B."/>
            <person name="Patroca S."/>
            <person name="Cruz A.C.B."/>
            <person name="Medeiros D.B.A."/>
            <person name="Nunes M.R.T."/>
            <person name="Slhessarenko R.D."/>
        </authorList>
    </citation>
    <scope>NUCLEOTIDE SEQUENCE</scope>
    <source>
        <strain evidence="2">JARP4</strain>
    </source>
</reference>
<feature type="compositionally biased region" description="Low complexity" evidence="1">
    <location>
        <begin position="277"/>
        <end position="291"/>
    </location>
</feature>
<dbReference type="EMBL" id="OQ968272">
    <property type="protein sequence ID" value="WNO13901.1"/>
    <property type="molecule type" value="Genomic_RNA"/>
</dbReference>
<proteinExistence type="predicted"/>
<feature type="compositionally biased region" description="Acidic residues" evidence="1">
    <location>
        <begin position="339"/>
        <end position="349"/>
    </location>
</feature>
<name>A0AB38Z2M0_9VIRU</name>
<feature type="compositionally biased region" description="Basic and acidic residues" evidence="1">
    <location>
        <begin position="325"/>
        <end position="335"/>
    </location>
</feature>
<organism evidence="2">
    <name type="scientific">Breu errantivirus</name>
    <dbReference type="NCBI Taxonomy" id="3078398"/>
    <lineage>
        <taxon>Viruses</taxon>
        <taxon>Riboviria</taxon>
        <taxon>Pararnavirae</taxon>
        <taxon>Artverviricota</taxon>
        <taxon>Revtraviricetes</taxon>
        <taxon>Ortervirales</taxon>
        <taxon>Metaviridae</taxon>
        <taxon>Errantivirus</taxon>
    </lineage>
</organism>
<accession>A0AB38Z2M0</accession>
<feature type="compositionally biased region" description="Polar residues" evidence="1">
    <location>
        <begin position="259"/>
        <end position="273"/>
    </location>
</feature>
<feature type="region of interest" description="Disordered" evidence="1">
    <location>
        <begin position="251"/>
        <end position="366"/>
    </location>
</feature>
<evidence type="ECO:0000256" key="1">
    <source>
        <dbReference type="SAM" id="MobiDB-lite"/>
    </source>
</evidence>
<sequence length="366" mass="42343">MPRFTPYKKAQAKGSVKMAHDEQTINFQAFYEKVLNLEHQLELLQIENSNLRMRNVAPVQTGTDIFRIPDPIKQLPSYDGNKRQLNAWLTTAMNTLDLFKDRVTQEAMTMYEQIIINKIEGKARDTICANGNPTKLVDVAEILKAVYGDKSDIATYQTQLWSTRMEDSLHIYYRKMKEILQNMKTLCRQNELFVRTWEGINVYLEQEALAAFINGLNKQYFGHAQASKPADLESAYAFLCKFQNAETTKHRTSAEFVKPSNSNHNPKYSNNKNIGKPNQNTQQNNLPNQTPRVNQNFNKPKPSDRQKVTPMEVDASMRSHQPKFYNHEVNEKTPSENEYTSDEENECEDTHEQPNFQIATQINPPR</sequence>
<feature type="compositionally biased region" description="Polar residues" evidence="1">
    <location>
        <begin position="353"/>
        <end position="366"/>
    </location>
</feature>